<dbReference type="PANTHER" id="PTHR33695:SF1">
    <property type="entry name" value="LIPOPROTEIN SIGNAL PEPTIDASE"/>
    <property type="match status" value="1"/>
</dbReference>
<dbReference type="Pfam" id="PF01252">
    <property type="entry name" value="Peptidase_A8"/>
    <property type="match status" value="1"/>
</dbReference>
<evidence type="ECO:0000256" key="1">
    <source>
        <dbReference type="ARBA" id="ARBA00006139"/>
    </source>
</evidence>
<keyword evidence="3 9" id="KW-0645">Protease</keyword>
<dbReference type="GO" id="GO:0005886">
    <property type="term" value="C:plasma membrane"/>
    <property type="evidence" value="ECO:0007669"/>
    <property type="project" value="UniProtKB-SubCell"/>
</dbReference>
<dbReference type="EMBL" id="FNQE01000022">
    <property type="protein sequence ID" value="SDZ16818.1"/>
    <property type="molecule type" value="Genomic_DNA"/>
</dbReference>
<feature type="transmembrane region" description="Helical" evidence="9">
    <location>
        <begin position="126"/>
        <end position="146"/>
    </location>
</feature>
<proteinExistence type="inferred from homology"/>
<keyword evidence="2 9" id="KW-1003">Cell membrane</keyword>
<evidence type="ECO:0000256" key="5">
    <source>
        <dbReference type="ARBA" id="ARBA00022750"/>
    </source>
</evidence>
<comment type="function">
    <text evidence="9 10">This protein specifically catalyzes the removal of signal peptides from prolipoproteins.</text>
</comment>
<dbReference type="Proteomes" id="UP000198625">
    <property type="component" value="Unassembled WGS sequence"/>
</dbReference>
<dbReference type="HAMAP" id="MF_00161">
    <property type="entry name" value="LspA"/>
    <property type="match status" value="1"/>
</dbReference>
<evidence type="ECO:0000256" key="3">
    <source>
        <dbReference type="ARBA" id="ARBA00022670"/>
    </source>
</evidence>
<keyword evidence="5 9" id="KW-0064">Aspartyl protease</keyword>
<dbReference type="OrthoDB" id="9810259at2"/>
<dbReference type="STRING" id="415015.SAMN05660462_02094"/>
<feature type="transmembrane region" description="Helical" evidence="9">
    <location>
        <begin position="58"/>
        <end position="75"/>
    </location>
</feature>
<protein>
    <recommendedName>
        <fullName evidence="9">Lipoprotein signal peptidase</fullName>
        <ecNumber evidence="9">3.4.23.36</ecNumber>
    </recommendedName>
    <alternativeName>
        <fullName evidence="9">Prolipoprotein signal peptidase</fullName>
    </alternativeName>
    <alternativeName>
        <fullName evidence="9">Signal peptidase II</fullName>
        <shortName evidence="9">SPase II</shortName>
    </alternativeName>
</protein>
<dbReference type="NCBIfam" id="TIGR00077">
    <property type="entry name" value="lspA"/>
    <property type="match status" value="1"/>
</dbReference>
<comment type="similarity">
    <text evidence="1 9 11">Belongs to the peptidase A8 family.</text>
</comment>
<evidence type="ECO:0000256" key="8">
    <source>
        <dbReference type="ARBA" id="ARBA00023136"/>
    </source>
</evidence>
<dbReference type="PRINTS" id="PR00781">
    <property type="entry name" value="LIPOSIGPTASE"/>
</dbReference>
<evidence type="ECO:0000313" key="12">
    <source>
        <dbReference type="EMBL" id="SDZ16818.1"/>
    </source>
</evidence>
<keyword evidence="6 9" id="KW-0378">Hydrolase</keyword>
<sequence>MLYAAISLFIIFLDQLTKFYAIKMLKGNEPIIIIRNFLQLNYVENFGAAFGILQNKKVFFVIMTLVVIIGIVVYMKTNTNLTFSMKLALAMVIGGAVGNLIDRIRLGYVVDFVDVNFWGIYDFPVFNLADSFIVIGTIILMYLVIFNKYEN</sequence>
<keyword evidence="7 9" id="KW-1133">Transmembrane helix</keyword>
<reference evidence="12 13" key="1">
    <citation type="submission" date="2016-10" db="EMBL/GenBank/DDBJ databases">
        <authorList>
            <person name="de Groot N.N."/>
        </authorList>
    </citation>
    <scope>NUCLEOTIDE SEQUENCE [LARGE SCALE GENOMIC DNA]</scope>
    <source>
        <strain evidence="12 13">DSM 21650</strain>
    </source>
</reference>
<feature type="transmembrane region" description="Helical" evidence="9">
    <location>
        <begin position="87"/>
        <end position="106"/>
    </location>
</feature>
<feature type="active site" evidence="9">
    <location>
        <position position="130"/>
    </location>
</feature>
<evidence type="ECO:0000256" key="11">
    <source>
        <dbReference type="RuleBase" id="RU004181"/>
    </source>
</evidence>
<dbReference type="InterPro" id="IPR001872">
    <property type="entry name" value="Peptidase_A8"/>
</dbReference>
<organism evidence="12 13">
    <name type="scientific">Proteiniborus ethanoligenes</name>
    <dbReference type="NCBI Taxonomy" id="415015"/>
    <lineage>
        <taxon>Bacteria</taxon>
        <taxon>Bacillati</taxon>
        <taxon>Bacillota</taxon>
        <taxon>Clostridia</taxon>
        <taxon>Eubacteriales</taxon>
        <taxon>Proteiniborus</taxon>
    </lineage>
</organism>
<dbReference type="GO" id="GO:0006508">
    <property type="term" value="P:proteolysis"/>
    <property type="evidence" value="ECO:0007669"/>
    <property type="project" value="UniProtKB-KW"/>
</dbReference>
<evidence type="ECO:0000256" key="2">
    <source>
        <dbReference type="ARBA" id="ARBA00022475"/>
    </source>
</evidence>
<comment type="subcellular location">
    <subcellularLocation>
        <location evidence="9">Cell membrane</location>
        <topology evidence="9">Multi-pass membrane protein</topology>
    </subcellularLocation>
</comment>
<dbReference type="PANTHER" id="PTHR33695">
    <property type="entry name" value="LIPOPROTEIN SIGNAL PEPTIDASE"/>
    <property type="match status" value="1"/>
</dbReference>
<keyword evidence="13" id="KW-1185">Reference proteome</keyword>
<gene>
    <name evidence="9" type="primary">lspA</name>
    <name evidence="12" type="ORF">SAMN05660462_02094</name>
</gene>
<name>A0A1H3QUZ4_9FIRM</name>
<evidence type="ECO:0000256" key="7">
    <source>
        <dbReference type="ARBA" id="ARBA00022989"/>
    </source>
</evidence>
<evidence type="ECO:0000256" key="6">
    <source>
        <dbReference type="ARBA" id="ARBA00022801"/>
    </source>
</evidence>
<keyword evidence="4 9" id="KW-0812">Transmembrane</keyword>
<comment type="caution">
    <text evidence="9">Lacks conserved residue(s) required for the propagation of feature annotation.</text>
</comment>
<evidence type="ECO:0000256" key="4">
    <source>
        <dbReference type="ARBA" id="ARBA00022692"/>
    </source>
</evidence>
<comment type="pathway">
    <text evidence="9">Protein modification; lipoprotein biosynthesis (signal peptide cleavage).</text>
</comment>
<accession>A0A1H3QUZ4</accession>
<dbReference type="UniPathway" id="UPA00665"/>
<evidence type="ECO:0000313" key="13">
    <source>
        <dbReference type="Proteomes" id="UP000198625"/>
    </source>
</evidence>
<dbReference type="EC" id="3.4.23.36" evidence="9"/>
<dbReference type="RefSeq" id="WP_091730861.1">
    <property type="nucleotide sequence ID" value="NZ_FNQE01000022.1"/>
</dbReference>
<dbReference type="AlphaFoldDB" id="A0A1H3QUZ4"/>
<evidence type="ECO:0000256" key="10">
    <source>
        <dbReference type="RuleBase" id="RU000594"/>
    </source>
</evidence>
<dbReference type="PROSITE" id="PS00855">
    <property type="entry name" value="SPASE_II"/>
    <property type="match status" value="1"/>
</dbReference>
<keyword evidence="8 9" id="KW-0472">Membrane</keyword>
<feature type="active site" evidence="9">
    <location>
        <position position="111"/>
    </location>
</feature>
<comment type="catalytic activity">
    <reaction evidence="9 10">
        <text>Release of signal peptides from bacterial membrane prolipoproteins. Hydrolyzes -Xaa-Yaa-Zaa-|-(S,diacylglyceryl)Cys-, in which Xaa is hydrophobic (preferably Leu), and Yaa (Ala or Ser) and Zaa (Gly or Ala) have small, neutral side chains.</text>
        <dbReference type="EC" id="3.4.23.36"/>
    </reaction>
</comment>
<dbReference type="GO" id="GO:0004190">
    <property type="term" value="F:aspartic-type endopeptidase activity"/>
    <property type="evidence" value="ECO:0007669"/>
    <property type="project" value="UniProtKB-UniRule"/>
</dbReference>
<evidence type="ECO:0000256" key="9">
    <source>
        <dbReference type="HAMAP-Rule" id="MF_00161"/>
    </source>
</evidence>